<evidence type="ECO:0000313" key="1">
    <source>
        <dbReference type="EMBL" id="EDK34569.1"/>
    </source>
</evidence>
<accession>A5N0C3</accession>
<dbReference type="eggNOG" id="COG1196">
    <property type="taxonomic scope" value="Bacteria"/>
</dbReference>
<organism evidence="1 2">
    <name type="scientific">Clostridium kluyveri (strain ATCC 8527 / DSM 555 / NBRC 12016 / NCIMB 10680 / K1)</name>
    <dbReference type="NCBI Taxonomy" id="431943"/>
    <lineage>
        <taxon>Bacteria</taxon>
        <taxon>Bacillati</taxon>
        <taxon>Bacillota</taxon>
        <taxon>Clostridia</taxon>
        <taxon>Eubacteriales</taxon>
        <taxon>Clostridiaceae</taxon>
        <taxon>Clostridium</taxon>
    </lineage>
</organism>
<reference evidence="1 2" key="1">
    <citation type="journal article" date="2008" name="Proc. Natl. Acad. Sci. U.S.A.">
        <title>The genome of Clostridium kluyveri, a strict anaerobe with unique metabolic features.</title>
        <authorList>
            <person name="Seedorf H."/>
            <person name="Fricke W.F."/>
            <person name="Veith B."/>
            <person name="Brueggemann H."/>
            <person name="Liesegang H."/>
            <person name="Strittmatter A."/>
            <person name="Miethke M."/>
            <person name="Buckel W."/>
            <person name="Hinderberger J."/>
            <person name="Li F."/>
            <person name="Hagemeier C."/>
            <person name="Thauer R.K."/>
            <person name="Gottschalk G."/>
        </authorList>
    </citation>
    <scope>NUCLEOTIDE SEQUENCE [LARGE SCALE GENOMIC DNA]</scope>
    <source>
        <strain evidence="2">ATCC 8527 / DSM 555 / NCIMB 10680</strain>
    </source>
</reference>
<name>A5N0C3_CLOK5</name>
<gene>
    <name evidence="1" type="ordered locus">CKL_2557</name>
</gene>
<dbReference type="RefSeq" id="WP_012102899.1">
    <property type="nucleotide sequence ID" value="NC_009706.1"/>
</dbReference>
<proteinExistence type="predicted"/>
<dbReference type="AlphaFoldDB" id="A5N0C3"/>
<dbReference type="HOGENOM" id="CLU_531801_0_0_9"/>
<keyword evidence="2" id="KW-1185">Reference proteome</keyword>
<dbReference type="STRING" id="431943.CKL_2557"/>
<protein>
    <submittedName>
        <fullName evidence="1">Uncharacterized protein</fullName>
    </submittedName>
</protein>
<dbReference type="Proteomes" id="UP000002411">
    <property type="component" value="Chromosome"/>
</dbReference>
<dbReference type="EMBL" id="CP000673">
    <property type="protein sequence ID" value="EDK34569.1"/>
    <property type="molecule type" value="Genomic_DNA"/>
</dbReference>
<evidence type="ECO:0000313" key="2">
    <source>
        <dbReference type="Proteomes" id="UP000002411"/>
    </source>
</evidence>
<sequence>MKDDIISYLKSYKRATITLGELESLVPGNMKYDEFAGCIMELVEDNVLVEKKPEINNGKDIPLPYKFGINKYGLKKDYIDFLQNYSLSISSEIDLQKYFAGSFEELKRDKPYIDKINEYICKNGLPKEYATSQERSFYLVGDEKWIDEKSGRKLIDKIGLWNKLKMRMEVLKEMEKKLNEIAGNLDKKADRVKVQKENFIDFCQNDILDVKLKEMSVTGIEYNRNFEAILEWQNKMSERIMRIVKITEDDMRNHDREIQQFINQLHSYLKTISDELRRLPKSTRIKIDGKWKEVFLFTVPEWNEKEGRERLAEYIDWMLNQLQGDQFKDENGKEDVEKVRKCIEKWLQSKQLLQYVMKQNTIKVKCRKVTNDGKMSSLPFSWETSNQWSGGEKWSKNMTLFLGILNYLAEKRIRMASDCKRHRAVIMDNPFGKASSEHVLDPVFFIAEQLGFQIIALTAHSEGKFIRTYFPIVYSCKLREASDGINQIMTKEMEMKKAFFRDNDPQSLTRLT</sequence>
<dbReference type="KEGG" id="ckl:CKL_2557"/>